<comment type="caution">
    <text evidence="2">The sequence shown here is derived from an EMBL/GenBank/DDBJ whole genome shotgun (WGS) entry which is preliminary data.</text>
</comment>
<evidence type="ECO:0000313" key="3">
    <source>
        <dbReference type="Proteomes" id="UP000305165"/>
    </source>
</evidence>
<protein>
    <submittedName>
        <fullName evidence="2">Polyphosphate polymerase domain-containing protein</fullName>
    </submittedName>
</protein>
<reference evidence="2 3" key="1">
    <citation type="submission" date="2019-04" db="EMBL/GenBank/DDBJ databases">
        <title>Genome analysis of Streptococcus suis strain WUSS424.</title>
        <authorList>
            <person name="Chen H."/>
            <person name="Gao X."/>
            <person name="Wu Z."/>
        </authorList>
    </citation>
    <scope>NUCLEOTIDE SEQUENCE [LARGE SCALE GENOMIC DNA]</scope>
    <source>
        <strain evidence="2 3">WUSS424</strain>
    </source>
</reference>
<dbReference type="Pfam" id="PF09359">
    <property type="entry name" value="VTC"/>
    <property type="match status" value="1"/>
</dbReference>
<dbReference type="SUPFAM" id="SSF55154">
    <property type="entry name" value="CYTH-like phosphatases"/>
    <property type="match status" value="1"/>
</dbReference>
<feature type="domain" description="VTC" evidence="1">
    <location>
        <begin position="11"/>
        <end position="234"/>
    </location>
</feature>
<evidence type="ECO:0000259" key="1">
    <source>
        <dbReference type="Pfam" id="PF09359"/>
    </source>
</evidence>
<proteinExistence type="predicted"/>
<dbReference type="GO" id="GO:0006799">
    <property type="term" value="P:polyphosphate biosynthetic process"/>
    <property type="evidence" value="ECO:0007669"/>
    <property type="project" value="UniProtKB-ARBA"/>
</dbReference>
<name>A0A4T2GJ50_STRSU</name>
<organism evidence="2 3">
    <name type="scientific">Streptococcus suis</name>
    <dbReference type="NCBI Taxonomy" id="1307"/>
    <lineage>
        <taxon>Bacteria</taxon>
        <taxon>Bacillati</taxon>
        <taxon>Bacillota</taxon>
        <taxon>Bacilli</taxon>
        <taxon>Lactobacillales</taxon>
        <taxon>Streptococcaceae</taxon>
        <taxon>Streptococcus</taxon>
    </lineage>
</organism>
<dbReference type="AlphaFoldDB" id="A0A4T2GJ50"/>
<sequence>MKTRIVQKQFKRIESKYILDKATFALLAEDLKEYMVADEYAQSTITNIYFDNENFDMIQDSIAKKNGREKVRMRVYDAQPTGASHAFLEIKKKENKIGYKYRLTSTPDSVTHFVATGENDKSIRDEKVMSEIEMLKERYGQIQPKMYIYYDRVSFKGKEDKKIRLTIDQNLLYRDYNVAVEEGKFGKNLLDPNKVIMEVKVPEVCPEWLEELLEKYQIEKQSFSKYGNAYKLAHNISLTREEEQKHATV</sequence>
<dbReference type="InterPro" id="IPR042267">
    <property type="entry name" value="VTC_sf"/>
</dbReference>
<gene>
    <name evidence="2" type="ORF">FAJ39_09100</name>
</gene>
<dbReference type="Proteomes" id="UP000305165">
    <property type="component" value="Unassembled WGS sequence"/>
</dbReference>
<accession>A0A4T2GJ50</accession>
<dbReference type="OrthoDB" id="185578at2"/>
<evidence type="ECO:0000313" key="2">
    <source>
        <dbReference type="EMBL" id="TIH98591.1"/>
    </source>
</evidence>
<dbReference type="Gene3D" id="3.20.100.30">
    <property type="entry name" value="VTC, catalytic tunnel domain"/>
    <property type="match status" value="1"/>
</dbReference>
<dbReference type="EMBL" id="SSXO01000006">
    <property type="protein sequence ID" value="TIH98591.1"/>
    <property type="molecule type" value="Genomic_DNA"/>
</dbReference>
<dbReference type="CDD" id="cd07750">
    <property type="entry name" value="PolyPPase_VTC_like"/>
    <property type="match status" value="1"/>
</dbReference>
<dbReference type="InterPro" id="IPR033469">
    <property type="entry name" value="CYTH-like_dom_sf"/>
</dbReference>
<dbReference type="InterPro" id="IPR018966">
    <property type="entry name" value="VTC_domain"/>
</dbReference>